<feature type="domain" description="Radical SAM core" evidence="7">
    <location>
        <begin position="94"/>
        <end position="248"/>
    </location>
</feature>
<dbReference type="EMBL" id="JADIME010000036">
    <property type="protein sequence ID" value="MBO8465047.1"/>
    <property type="molecule type" value="Genomic_DNA"/>
</dbReference>
<evidence type="ECO:0000256" key="5">
    <source>
        <dbReference type="ARBA" id="ARBA00023004"/>
    </source>
</evidence>
<evidence type="ECO:0000256" key="4">
    <source>
        <dbReference type="ARBA" id="ARBA00022723"/>
    </source>
</evidence>
<dbReference type="Gene3D" id="3.20.20.70">
    <property type="entry name" value="Aldolase class I"/>
    <property type="match status" value="1"/>
</dbReference>
<dbReference type="SFLD" id="SFLDS00029">
    <property type="entry name" value="Radical_SAM"/>
    <property type="match status" value="1"/>
</dbReference>
<evidence type="ECO:0000313" key="8">
    <source>
        <dbReference type="EMBL" id="MBO8465047.1"/>
    </source>
</evidence>
<keyword evidence="2" id="KW-0004">4Fe-4S</keyword>
<keyword evidence="6" id="KW-0411">Iron-sulfur</keyword>
<dbReference type="InterPro" id="IPR007197">
    <property type="entry name" value="rSAM"/>
</dbReference>
<dbReference type="PANTHER" id="PTHR43787">
    <property type="entry name" value="FEMO COFACTOR BIOSYNTHESIS PROTEIN NIFB-RELATED"/>
    <property type="match status" value="1"/>
</dbReference>
<dbReference type="GO" id="GO:0051539">
    <property type="term" value="F:4 iron, 4 sulfur cluster binding"/>
    <property type="evidence" value="ECO:0007669"/>
    <property type="project" value="UniProtKB-KW"/>
</dbReference>
<protein>
    <submittedName>
        <fullName evidence="8">Radical SAM protein</fullName>
    </submittedName>
</protein>
<comment type="caution">
    <text evidence="8">The sequence shown here is derived from an EMBL/GenBank/DDBJ whole genome shotgun (WGS) entry which is preliminary data.</text>
</comment>
<sequence>MKPSKYNYTLPLPDGKMLLYNTASDGLLILQGELFGIFSDNSSSPEAIRGIHPAFYDKLLEKGFVVDDDTDEYAAVIDGLSPEIESMDRLHLTINPTLYCNFRCWYCYEDHLSGSFMSADVVKAVKRFIDRSVSEPDLRRMVISFFGGEPMLYYGKIIKPLIRHSLDVCRSAGKNVDFYMTTNAWLFTPKVTDELDSMGVRIGLQIPFDGGGQVHDKTKHLKDGSGTYAKVRDNAIYAARSGFPVTVRCNYTHDNILSFMQVAEDFRDVASLPGFEVRFHRIWQEKEDAALREEYAAVKGKFKDHGYDVGDNAGRRGLCYADKRNSLVINYDGLIYKCTARNFEAKHSAGVLNPDGTVIYNDSNIKRLSCKYKSKSCRECLIFPICLQTCSQNVLEAGDPDGCVADNSPEAVERTVRARLRTFINGV</sequence>
<proteinExistence type="predicted"/>
<dbReference type="InterPro" id="IPR013785">
    <property type="entry name" value="Aldolase_TIM"/>
</dbReference>
<dbReference type="InterPro" id="IPR058240">
    <property type="entry name" value="rSAM_sf"/>
</dbReference>
<keyword evidence="5" id="KW-0408">Iron</keyword>
<reference evidence="8" key="1">
    <citation type="submission" date="2020-10" db="EMBL/GenBank/DDBJ databases">
        <authorList>
            <person name="Gilroy R."/>
        </authorList>
    </citation>
    <scope>NUCLEOTIDE SEQUENCE</scope>
    <source>
        <strain evidence="8">10037</strain>
    </source>
</reference>
<dbReference type="GO" id="GO:0046872">
    <property type="term" value="F:metal ion binding"/>
    <property type="evidence" value="ECO:0007669"/>
    <property type="project" value="UniProtKB-KW"/>
</dbReference>
<reference evidence="8" key="2">
    <citation type="journal article" date="2021" name="PeerJ">
        <title>Extensive microbial diversity within the chicken gut microbiome revealed by metagenomics and culture.</title>
        <authorList>
            <person name="Gilroy R."/>
            <person name="Ravi A."/>
            <person name="Getino M."/>
            <person name="Pursley I."/>
            <person name="Horton D.L."/>
            <person name="Alikhan N.F."/>
            <person name="Baker D."/>
            <person name="Gharbi K."/>
            <person name="Hall N."/>
            <person name="Watson M."/>
            <person name="Adriaenssens E.M."/>
            <person name="Foster-Nyarko E."/>
            <person name="Jarju S."/>
            <person name="Secka A."/>
            <person name="Antonio M."/>
            <person name="Oren A."/>
            <person name="Chaudhuri R.R."/>
            <person name="La Ragione R."/>
            <person name="Hildebrand F."/>
            <person name="Pallen M.J."/>
        </authorList>
    </citation>
    <scope>NUCLEOTIDE SEQUENCE</scope>
    <source>
        <strain evidence="8">10037</strain>
    </source>
</reference>
<keyword evidence="3" id="KW-0949">S-adenosyl-L-methionine</keyword>
<gene>
    <name evidence="8" type="ORF">IAB93_03515</name>
</gene>
<evidence type="ECO:0000259" key="7">
    <source>
        <dbReference type="Pfam" id="PF04055"/>
    </source>
</evidence>
<dbReference type="GO" id="GO:0003824">
    <property type="term" value="F:catalytic activity"/>
    <property type="evidence" value="ECO:0007669"/>
    <property type="project" value="InterPro"/>
</dbReference>
<dbReference type="AlphaFoldDB" id="A0A9D9N9B2"/>
<evidence type="ECO:0000256" key="1">
    <source>
        <dbReference type="ARBA" id="ARBA00001966"/>
    </source>
</evidence>
<evidence type="ECO:0000256" key="2">
    <source>
        <dbReference type="ARBA" id="ARBA00022485"/>
    </source>
</evidence>
<name>A0A9D9N9B2_9BACT</name>
<dbReference type="Proteomes" id="UP000823597">
    <property type="component" value="Unassembled WGS sequence"/>
</dbReference>
<organism evidence="8 9">
    <name type="scientific">Candidatus Merdivivens pullistercoris</name>
    <dbReference type="NCBI Taxonomy" id="2840873"/>
    <lineage>
        <taxon>Bacteria</taxon>
        <taxon>Pseudomonadati</taxon>
        <taxon>Bacteroidota</taxon>
        <taxon>Bacteroidia</taxon>
        <taxon>Bacteroidales</taxon>
        <taxon>Muribaculaceae</taxon>
        <taxon>Muribaculaceae incertae sedis</taxon>
        <taxon>Candidatus Merdivivens</taxon>
    </lineage>
</organism>
<accession>A0A9D9N9B2</accession>
<evidence type="ECO:0000256" key="6">
    <source>
        <dbReference type="ARBA" id="ARBA00023014"/>
    </source>
</evidence>
<dbReference type="SUPFAM" id="SSF102114">
    <property type="entry name" value="Radical SAM enzymes"/>
    <property type="match status" value="1"/>
</dbReference>
<dbReference type="PANTHER" id="PTHR43787:SF3">
    <property type="entry name" value="ARYLSULFATASE REGULATORY PROTEIN"/>
    <property type="match status" value="1"/>
</dbReference>
<comment type="cofactor">
    <cofactor evidence="1">
        <name>[4Fe-4S] cluster</name>
        <dbReference type="ChEBI" id="CHEBI:49883"/>
    </cofactor>
</comment>
<dbReference type="CDD" id="cd01335">
    <property type="entry name" value="Radical_SAM"/>
    <property type="match status" value="1"/>
</dbReference>
<evidence type="ECO:0000313" key="9">
    <source>
        <dbReference type="Proteomes" id="UP000823597"/>
    </source>
</evidence>
<dbReference type="NCBIfam" id="TIGR04085">
    <property type="entry name" value="rSAM_more_4Fe4S"/>
    <property type="match status" value="1"/>
</dbReference>
<dbReference type="SFLD" id="SFLDG01067">
    <property type="entry name" value="SPASM/twitch_domain_containing"/>
    <property type="match status" value="1"/>
</dbReference>
<dbReference type="Pfam" id="PF04055">
    <property type="entry name" value="Radical_SAM"/>
    <property type="match status" value="1"/>
</dbReference>
<keyword evidence="4" id="KW-0479">Metal-binding</keyword>
<evidence type="ECO:0000256" key="3">
    <source>
        <dbReference type="ARBA" id="ARBA00022691"/>
    </source>
</evidence>
<dbReference type="InterPro" id="IPR023885">
    <property type="entry name" value="4Fe4S-binding_SPASM_dom"/>
</dbReference>